<evidence type="ECO:0000313" key="2">
    <source>
        <dbReference type="EMBL" id="GCC25543.1"/>
    </source>
</evidence>
<reference evidence="2 3" key="1">
    <citation type="journal article" date="2018" name="Nat. Ecol. Evol.">
        <title>Shark genomes provide insights into elasmobranch evolution and the origin of vertebrates.</title>
        <authorList>
            <person name="Hara Y"/>
            <person name="Yamaguchi K"/>
            <person name="Onimaru K"/>
            <person name="Kadota M"/>
            <person name="Koyanagi M"/>
            <person name="Keeley SD"/>
            <person name="Tatsumi K"/>
            <person name="Tanaka K"/>
            <person name="Motone F"/>
            <person name="Kageyama Y"/>
            <person name="Nozu R"/>
            <person name="Adachi N"/>
            <person name="Nishimura O"/>
            <person name="Nakagawa R"/>
            <person name="Tanegashima C"/>
            <person name="Kiyatake I"/>
            <person name="Matsumoto R"/>
            <person name="Murakumo K"/>
            <person name="Nishida K"/>
            <person name="Terakita A"/>
            <person name="Kuratani S"/>
            <person name="Sato K"/>
            <person name="Hyodo S Kuraku.S."/>
        </authorList>
    </citation>
    <scope>NUCLEOTIDE SEQUENCE [LARGE SCALE GENOMIC DNA]</scope>
</reference>
<dbReference type="InterPro" id="IPR029369">
    <property type="entry name" value="HDNR"/>
</dbReference>
<feature type="domain" description="Domain of unknown function with conserved HDNR motif" evidence="1">
    <location>
        <begin position="26"/>
        <end position="92"/>
    </location>
</feature>
<dbReference type="EMBL" id="BEZZ01000090">
    <property type="protein sequence ID" value="GCC25543.1"/>
    <property type="molecule type" value="Genomic_DNA"/>
</dbReference>
<name>A0A401S566_CHIPU</name>
<dbReference type="OrthoDB" id="10045229at2759"/>
<dbReference type="Proteomes" id="UP000287033">
    <property type="component" value="Unassembled WGS sequence"/>
</dbReference>
<keyword evidence="3" id="KW-1185">Reference proteome</keyword>
<organism evidence="2 3">
    <name type="scientific">Chiloscyllium punctatum</name>
    <name type="common">Brownbanded bambooshark</name>
    <name type="synonym">Hemiscyllium punctatum</name>
    <dbReference type="NCBI Taxonomy" id="137246"/>
    <lineage>
        <taxon>Eukaryota</taxon>
        <taxon>Metazoa</taxon>
        <taxon>Chordata</taxon>
        <taxon>Craniata</taxon>
        <taxon>Vertebrata</taxon>
        <taxon>Chondrichthyes</taxon>
        <taxon>Elasmobranchii</taxon>
        <taxon>Galeomorphii</taxon>
        <taxon>Galeoidea</taxon>
        <taxon>Orectolobiformes</taxon>
        <taxon>Hemiscylliidae</taxon>
        <taxon>Chiloscyllium</taxon>
    </lineage>
</organism>
<accession>A0A401S566</accession>
<proteinExistence type="predicted"/>
<sequence>MSFLLTVLPRKPILQTLSDTMDGAITGSWFPTGFHGHARSKSRNDIFQEYRQRAKPPPPEKLIKRLRENPLKHNFSKHDSRQVFHNSATYLENVSLETDT</sequence>
<gene>
    <name evidence="2" type="ORF">chiPu_0003954</name>
</gene>
<dbReference type="PANTHER" id="PTHR35539">
    <property type="entry name" value="CDNA SEQUENCE BC048562"/>
    <property type="match status" value="1"/>
</dbReference>
<protein>
    <recommendedName>
        <fullName evidence="1">Domain of unknown function with conserved HDNR motif domain-containing protein</fullName>
    </recommendedName>
</protein>
<evidence type="ECO:0000313" key="3">
    <source>
        <dbReference type="Proteomes" id="UP000287033"/>
    </source>
</evidence>
<dbReference type="AlphaFoldDB" id="A0A401S566"/>
<dbReference type="PANTHER" id="PTHR35539:SF1">
    <property type="entry name" value="CDNA SEQUENCE BC048562"/>
    <property type="match status" value="1"/>
</dbReference>
<comment type="caution">
    <text evidence="2">The sequence shown here is derived from an EMBL/GenBank/DDBJ whole genome shotgun (WGS) entry which is preliminary data.</text>
</comment>
<dbReference type="Pfam" id="PF15115">
    <property type="entry name" value="HDNR"/>
    <property type="match status" value="1"/>
</dbReference>
<evidence type="ECO:0000259" key="1">
    <source>
        <dbReference type="Pfam" id="PF15115"/>
    </source>
</evidence>